<gene>
    <name evidence="1" type="ORF">CNX70_15875</name>
</gene>
<reference evidence="1 2" key="1">
    <citation type="submission" date="2017-09" db="EMBL/GenBank/DDBJ databases">
        <title>Complete genome sequence of Janthinobacterium svalbardensis PAMC 27463.</title>
        <authorList>
            <person name="Cho Y.-J."/>
            <person name="Cho A."/>
            <person name="Kim O.-S."/>
            <person name="Lee J.-I."/>
        </authorList>
    </citation>
    <scope>NUCLEOTIDE SEQUENCE [LARGE SCALE GENOMIC DNA]</scope>
    <source>
        <strain evidence="1 2">PAMC 27463</strain>
    </source>
</reference>
<proteinExistence type="predicted"/>
<accession>A0A290WX77</accession>
<evidence type="ECO:0000313" key="2">
    <source>
        <dbReference type="Proteomes" id="UP000218437"/>
    </source>
</evidence>
<dbReference type="RefSeq" id="WP_096235488.1">
    <property type="nucleotide sequence ID" value="NZ_CP023422.1"/>
</dbReference>
<sequence>MQKQNQTKLFAFKLAEKEVSKEVKQPWQVRDGVAVAGCTYYGDPEDYNLRDSSRFAPNDTGVYC</sequence>
<name>A0A290WX77_9BURK</name>
<dbReference type="Proteomes" id="UP000218437">
    <property type="component" value="Chromosome"/>
</dbReference>
<organism evidence="1 2">
    <name type="scientific">Janthinobacterium svalbardensis</name>
    <dbReference type="NCBI Taxonomy" id="368607"/>
    <lineage>
        <taxon>Bacteria</taxon>
        <taxon>Pseudomonadati</taxon>
        <taxon>Pseudomonadota</taxon>
        <taxon>Betaproteobacteria</taxon>
        <taxon>Burkholderiales</taxon>
        <taxon>Oxalobacteraceae</taxon>
        <taxon>Janthinobacterium</taxon>
    </lineage>
</organism>
<protein>
    <submittedName>
        <fullName evidence="1">Uncharacterized protein</fullName>
    </submittedName>
</protein>
<evidence type="ECO:0000313" key="1">
    <source>
        <dbReference type="EMBL" id="ATD61474.1"/>
    </source>
</evidence>
<dbReference type="EMBL" id="CP023422">
    <property type="protein sequence ID" value="ATD61474.1"/>
    <property type="molecule type" value="Genomic_DNA"/>
</dbReference>
<dbReference type="KEGG" id="jsv:CNX70_15875"/>
<dbReference type="AlphaFoldDB" id="A0A290WX77"/>
<keyword evidence="2" id="KW-1185">Reference proteome</keyword>